<dbReference type="OrthoDB" id="6371827at2759"/>
<name>A0A5B7EJW4_PORTR</name>
<gene>
    <name evidence="2" type="ORF">E2C01_028212</name>
</gene>
<sequence>MMSIEMKQEIIDKHECGVRLSLILNISAYVSSTVSHSLTPTAPISLTPPPVLDAADFLHDAPPSLSGPTPNLPLPQGVMLSTPSSFGTARSHFMAPCHTKPTHSFVDRALFFFAILRVTPPPFLILKKTSPLGPLYPLSSSVSSSLLTSMQWSKAGCPVQGRTLFTLLLHSRYHTYFHIFTDGSCLINPPSVGAAIYIPSRSLATAWRLPATASITTAELFAIKEGLQFATILAAPCSIALFSDFLS</sequence>
<dbReference type="SUPFAM" id="SSF53098">
    <property type="entry name" value="Ribonuclease H-like"/>
    <property type="match status" value="1"/>
</dbReference>
<protein>
    <recommendedName>
        <fullName evidence="1">RNase H type-1 domain-containing protein</fullName>
    </recommendedName>
</protein>
<dbReference type="InterPro" id="IPR002156">
    <property type="entry name" value="RNaseH_domain"/>
</dbReference>
<dbReference type="GO" id="GO:0003676">
    <property type="term" value="F:nucleic acid binding"/>
    <property type="evidence" value="ECO:0007669"/>
    <property type="project" value="InterPro"/>
</dbReference>
<dbReference type="Proteomes" id="UP000324222">
    <property type="component" value="Unassembled WGS sequence"/>
</dbReference>
<comment type="caution">
    <text evidence="2">The sequence shown here is derived from an EMBL/GenBank/DDBJ whole genome shotgun (WGS) entry which is preliminary data.</text>
</comment>
<proteinExistence type="predicted"/>
<evidence type="ECO:0000313" key="3">
    <source>
        <dbReference type="Proteomes" id="UP000324222"/>
    </source>
</evidence>
<keyword evidence="3" id="KW-1185">Reference proteome</keyword>
<evidence type="ECO:0000259" key="1">
    <source>
        <dbReference type="PROSITE" id="PS50879"/>
    </source>
</evidence>
<dbReference type="Gene3D" id="3.30.420.10">
    <property type="entry name" value="Ribonuclease H-like superfamily/Ribonuclease H"/>
    <property type="match status" value="1"/>
</dbReference>
<dbReference type="InterPro" id="IPR036397">
    <property type="entry name" value="RNaseH_sf"/>
</dbReference>
<dbReference type="PROSITE" id="PS50879">
    <property type="entry name" value="RNASE_H_1"/>
    <property type="match status" value="1"/>
</dbReference>
<dbReference type="Pfam" id="PF00075">
    <property type="entry name" value="RNase_H"/>
    <property type="match status" value="1"/>
</dbReference>
<evidence type="ECO:0000313" key="2">
    <source>
        <dbReference type="EMBL" id="MPC34810.1"/>
    </source>
</evidence>
<accession>A0A5B7EJW4</accession>
<dbReference type="InterPro" id="IPR012337">
    <property type="entry name" value="RNaseH-like_sf"/>
</dbReference>
<dbReference type="AlphaFoldDB" id="A0A5B7EJW4"/>
<organism evidence="2 3">
    <name type="scientific">Portunus trituberculatus</name>
    <name type="common">Swimming crab</name>
    <name type="synonym">Neptunus trituberculatus</name>
    <dbReference type="NCBI Taxonomy" id="210409"/>
    <lineage>
        <taxon>Eukaryota</taxon>
        <taxon>Metazoa</taxon>
        <taxon>Ecdysozoa</taxon>
        <taxon>Arthropoda</taxon>
        <taxon>Crustacea</taxon>
        <taxon>Multicrustacea</taxon>
        <taxon>Malacostraca</taxon>
        <taxon>Eumalacostraca</taxon>
        <taxon>Eucarida</taxon>
        <taxon>Decapoda</taxon>
        <taxon>Pleocyemata</taxon>
        <taxon>Brachyura</taxon>
        <taxon>Eubrachyura</taxon>
        <taxon>Portunoidea</taxon>
        <taxon>Portunidae</taxon>
        <taxon>Portuninae</taxon>
        <taxon>Portunus</taxon>
    </lineage>
</organism>
<dbReference type="EMBL" id="VSRR010003137">
    <property type="protein sequence ID" value="MPC34810.1"/>
    <property type="molecule type" value="Genomic_DNA"/>
</dbReference>
<reference evidence="2 3" key="1">
    <citation type="submission" date="2019-05" db="EMBL/GenBank/DDBJ databases">
        <title>Another draft genome of Portunus trituberculatus and its Hox gene families provides insights of decapod evolution.</title>
        <authorList>
            <person name="Jeong J.-H."/>
            <person name="Song I."/>
            <person name="Kim S."/>
            <person name="Choi T."/>
            <person name="Kim D."/>
            <person name="Ryu S."/>
            <person name="Kim W."/>
        </authorList>
    </citation>
    <scope>NUCLEOTIDE SEQUENCE [LARGE SCALE GENOMIC DNA]</scope>
    <source>
        <tissue evidence="2">Muscle</tissue>
    </source>
</reference>
<dbReference type="GO" id="GO:0004523">
    <property type="term" value="F:RNA-DNA hybrid ribonuclease activity"/>
    <property type="evidence" value="ECO:0007669"/>
    <property type="project" value="InterPro"/>
</dbReference>
<feature type="domain" description="RNase H type-1" evidence="1">
    <location>
        <begin position="173"/>
        <end position="247"/>
    </location>
</feature>